<dbReference type="SUPFAM" id="SSF53067">
    <property type="entry name" value="Actin-like ATPase domain"/>
    <property type="match status" value="1"/>
</dbReference>
<comment type="similarity">
    <text evidence="5">Belongs to the bacterial glucokinase family.</text>
</comment>
<reference evidence="6 7" key="1">
    <citation type="submission" date="2019-02" db="EMBL/GenBank/DDBJ databases">
        <title>WGS of Pseudoxanthomonas species novum from clinical isolates.</title>
        <authorList>
            <person name="Bernier A.-M."/>
            <person name="Bernard K."/>
            <person name="Vachon A."/>
        </authorList>
    </citation>
    <scope>NUCLEOTIDE SEQUENCE [LARGE SCALE GENOMIC DNA]</scope>
    <source>
        <strain evidence="6 7">NML171200</strain>
    </source>
</reference>
<organism evidence="6 7">
    <name type="scientific">Pseudoxanthomonas winnipegensis</name>
    <dbReference type="NCBI Taxonomy" id="2480810"/>
    <lineage>
        <taxon>Bacteria</taxon>
        <taxon>Pseudomonadati</taxon>
        <taxon>Pseudomonadota</taxon>
        <taxon>Gammaproteobacteria</taxon>
        <taxon>Lysobacterales</taxon>
        <taxon>Lysobacteraceae</taxon>
        <taxon>Pseudoxanthomonas</taxon>
    </lineage>
</organism>
<dbReference type="CDD" id="cd24008">
    <property type="entry name" value="ASKHA_NBD_GLK"/>
    <property type="match status" value="1"/>
</dbReference>
<dbReference type="PANTHER" id="PTHR47690:SF1">
    <property type="entry name" value="GLUCOKINASE"/>
    <property type="match status" value="1"/>
</dbReference>
<dbReference type="InterPro" id="IPR043129">
    <property type="entry name" value="ATPase_NBD"/>
</dbReference>
<dbReference type="GO" id="GO:0005829">
    <property type="term" value="C:cytosol"/>
    <property type="evidence" value="ECO:0007669"/>
    <property type="project" value="TreeGrafter"/>
</dbReference>
<dbReference type="AlphaFoldDB" id="A0A4Q8LAM7"/>
<keyword evidence="3 6" id="KW-0418">Kinase</keyword>
<keyword evidence="1 6" id="KW-0808">Transferase</keyword>
<keyword evidence="4" id="KW-0067">ATP-binding</keyword>
<evidence type="ECO:0000256" key="3">
    <source>
        <dbReference type="ARBA" id="ARBA00022777"/>
    </source>
</evidence>
<dbReference type="InterPro" id="IPR050201">
    <property type="entry name" value="Bacterial_glucokinase"/>
</dbReference>
<dbReference type="GO" id="GO:0005524">
    <property type="term" value="F:ATP binding"/>
    <property type="evidence" value="ECO:0007669"/>
    <property type="project" value="UniProtKB-KW"/>
</dbReference>
<evidence type="ECO:0000313" key="7">
    <source>
        <dbReference type="Proteomes" id="UP000292627"/>
    </source>
</evidence>
<keyword evidence="2" id="KW-0547">Nucleotide-binding</keyword>
<dbReference type="Pfam" id="PF02685">
    <property type="entry name" value="Glucokinase"/>
    <property type="match status" value="1"/>
</dbReference>
<dbReference type="GO" id="GO:0006096">
    <property type="term" value="P:glycolytic process"/>
    <property type="evidence" value="ECO:0007669"/>
    <property type="project" value="InterPro"/>
</dbReference>
<dbReference type="Gene3D" id="3.30.420.40">
    <property type="match status" value="1"/>
</dbReference>
<gene>
    <name evidence="6" type="ORF">EA660_08625</name>
</gene>
<name>A0A4Q8LAM7_9GAMM</name>
<evidence type="ECO:0000313" key="6">
    <source>
        <dbReference type="EMBL" id="TAA25510.1"/>
    </source>
</evidence>
<evidence type="ECO:0000256" key="1">
    <source>
        <dbReference type="ARBA" id="ARBA00022679"/>
    </source>
</evidence>
<dbReference type="Gene3D" id="3.40.367.20">
    <property type="match status" value="1"/>
</dbReference>
<dbReference type="NCBIfam" id="NF009073">
    <property type="entry name" value="PRK12408.1"/>
    <property type="match status" value="1"/>
</dbReference>
<dbReference type="EMBL" id="SHMC01000003">
    <property type="protein sequence ID" value="TAA25510.1"/>
    <property type="molecule type" value="Genomic_DNA"/>
</dbReference>
<dbReference type="OrthoDB" id="9800595at2"/>
<dbReference type="Proteomes" id="UP000292627">
    <property type="component" value="Unassembled WGS sequence"/>
</dbReference>
<evidence type="ECO:0000256" key="4">
    <source>
        <dbReference type="ARBA" id="ARBA00022840"/>
    </source>
</evidence>
<evidence type="ECO:0000256" key="5">
    <source>
        <dbReference type="RuleBase" id="RU004046"/>
    </source>
</evidence>
<dbReference type="GO" id="GO:0004340">
    <property type="term" value="F:glucokinase activity"/>
    <property type="evidence" value="ECO:0007669"/>
    <property type="project" value="UniProtKB-EC"/>
</dbReference>
<dbReference type="GO" id="GO:0005536">
    <property type="term" value="F:D-glucose binding"/>
    <property type="evidence" value="ECO:0007669"/>
    <property type="project" value="InterPro"/>
</dbReference>
<sequence>MTRGRLFSRAFRRRAWHGIAREARRSAARPLVRKICPDPVDIVVIAKGDSPQATVVCEIAVTPWGQFVEADVAPLSHRVVNGVSPFIAADVGGTHVRLGLVRPTGHDLQPVEILSYRKYACADYGGLAEIIGDFLDGLDGPRVRRGVIASAGFPLEDGTVITANLPWRLSPREIQGTLGLEDLRLVNDFEAVAYAAALVGDQEVLRLTGPATVSERGPTLVLGPGTGLGGAVWIPTGRSATVLATEAGQAALSVGTELEMRLLAQMLKKQPHVPVEHALSGPGLLNLYRTLCEVRGVAPEHFAPNAVTAAAGHDPLAREALEVFCGLLGSTVGDMALLYGITGGVYLAGGILPRIREFLLQSSFVERFLNKGPMRAALERIPVRLVEHGQLGVLGAANWYLDQTQQPH</sequence>
<accession>A0A4Q8LAM7</accession>
<proteinExistence type="inferred from homology"/>
<protein>
    <submittedName>
        <fullName evidence="6">Glucokinase</fullName>
        <ecNumber evidence="6">2.7.1.2</ecNumber>
    </submittedName>
</protein>
<comment type="caution">
    <text evidence="6">The sequence shown here is derived from an EMBL/GenBank/DDBJ whole genome shotgun (WGS) entry which is preliminary data.</text>
</comment>
<dbReference type="InterPro" id="IPR003836">
    <property type="entry name" value="Glucokinase"/>
</dbReference>
<dbReference type="EC" id="2.7.1.2" evidence="6"/>
<evidence type="ECO:0000256" key="2">
    <source>
        <dbReference type="ARBA" id="ARBA00022741"/>
    </source>
</evidence>
<dbReference type="PANTHER" id="PTHR47690">
    <property type="entry name" value="GLUCOKINASE"/>
    <property type="match status" value="1"/>
</dbReference>